<feature type="transmembrane region" description="Helical" evidence="1">
    <location>
        <begin position="279"/>
        <end position="301"/>
    </location>
</feature>
<evidence type="ECO:0000313" key="2">
    <source>
        <dbReference type="EMBL" id="GEA81382.1"/>
    </source>
</evidence>
<dbReference type="InterPro" id="IPR011009">
    <property type="entry name" value="Kinase-like_dom_sf"/>
</dbReference>
<evidence type="ECO:0000313" key="3">
    <source>
        <dbReference type="Proteomes" id="UP000315842"/>
    </source>
</evidence>
<dbReference type="Proteomes" id="UP000315842">
    <property type="component" value="Unassembled WGS sequence"/>
</dbReference>
<dbReference type="RefSeq" id="WP_141320515.1">
    <property type="nucleotide sequence ID" value="NZ_BJLP01000028.1"/>
</dbReference>
<comment type="caution">
    <text evidence="2">The sequence shown here is derived from an EMBL/GenBank/DDBJ whole genome shotgun (WGS) entry which is preliminary data.</text>
</comment>
<dbReference type="EMBL" id="BJLP01000028">
    <property type="protein sequence ID" value="GEA81382.1"/>
    <property type="molecule type" value="Genomic_DNA"/>
</dbReference>
<reference evidence="2 3" key="1">
    <citation type="submission" date="2019-06" db="EMBL/GenBank/DDBJ databases">
        <title>Whole genome shotgun sequence of Cellulomonas uda NBRC 3747.</title>
        <authorList>
            <person name="Hosoyama A."/>
            <person name="Uohara A."/>
            <person name="Ohji S."/>
            <person name="Ichikawa N."/>
        </authorList>
    </citation>
    <scope>NUCLEOTIDE SEQUENCE [LARGE SCALE GENOMIC DNA]</scope>
    <source>
        <strain evidence="2 3">NBRC 3747</strain>
    </source>
</reference>
<dbReference type="SUPFAM" id="SSF56112">
    <property type="entry name" value="Protein kinase-like (PK-like)"/>
    <property type="match status" value="1"/>
</dbReference>
<dbReference type="Gene3D" id="1.10.510.10">
    <property type="entry name" value="Transferase(Phosphotransferase) domain 1"/>
    <property type="match status" value="1"/>
</dbReference>
<accession>A0A4Y3KBR8</accession>
<evidence type="ECO:0008006" key="4">
    <source>
        <dbReference type="Google" id="ProtNLM"/>
    </source>
</evidence>
<protein>
    <recommendedName>
        <fullName evidence="4">Protein kinase domain-containing protein</fullName>
    </recommendedName>
</protein>
<keyword evidence="3" id="KW-1185">Reference proteome</keyword>
<keyword evidence="1" id="KW-0812">Transmembrane</keyword>
<organism evidence="2 3">
    <name type="scientific">Cellulomonas uda</name>
    <dbReference type="NCBI Taxonomy" id="1714"/>
    <lineage>
        <taxon>Bacteria</taxon>
        <taxon>Bacillati</taxon>
        <taxon>Actinomycetota</taxon>
        <taxon>Actinomycetes</taxon>
        <taxon>Micrococcales</taxon>
        <taxon>Cellulomonadaceae</taxon>
        <taxon>Cellulomonas</taxon>
    </lineage>
</organism>
<dbReference type="AlphaFoldDB" id="A0A4Y3KBR8"/>
<sequence>MDARVDPAVDRALAAAGFRAAARDAHGSWRAVALDGSDRTVDLHVLPQDATTGARARALQSVRHEHLARVLEVVPLDDARLGVFAEHVDGIPLDRLCAARDALSPGEAATVAIPVAQALEALHEAGVQHGALSAGAVVVGRDGRPVLAGLGAALHHVPRAHDESAEDVRALLTAVLTYLAPDDGPSGPGEGLRGALEELWREDAPAAGRVVDRCFRVAVPCAVRLPPAPDREVPRRGVPGGDEARAATRSIAALREAGRGGTGAHRVRPASRARAVRPLLVGALALGLAAVGTCAVLVAPWRGTTDGGSAVASVPSSAAPRATGTPVGAVSQRLAPDDAAVALTQRRAALLEAGERAALAQVEVAGSPAHDADVRMLAGLGDDRVAGLEVTVTRVEALDDGAGDEARVRLTSTTSAYERVSPDGTRRPGGPATTSTVVLVLRWTEQGWRVWDVAAGE</sequence>
<evidence type="ECO:0000256" key="1">
    <source>
        <dbReference type="SAM" id="Phobius"/>
    </source>
</evidence>
<name>A0A4Y3KBR8_CELUD</name>
<gene>
    <name evidence="2" type="ORF">CUD01_18260</name>
</gene>
<keyword evidence="1" id="KW-1133">Transmembrane helix</keyword>
<proteinExistence type="predicted"/>
<keyword evidence="1" id="KW-0472">Membrane</keyword>